<dbReference type="Proteomes" id="UP000704712">
    <property type="component" value="Unassembled WGS sequence"/>
</dbReference>
<organism evidence="1 2">
    <name type="scientific">Phytophthora infestans</name>
    <name type="common">Potato late blight agent</name>
    <name type="synonym">Botrytis infestans</name>
    <dbReference type="NCBI Taxonomy" id="4787"/>
    <lineage>
        <taxon>Eukaryota</taxon>
        <taxon>Sar</taxon>
        <taxon>Stramenopiles</taxon>
        <taxon>Oomycota</taxon>
        <taxon>Peronosporomycetes</taxon>
        <taxon>Peronosporales</taxon>
        <taxon>Peronosporaceae</taxon>
        <taxon>Phytophthora</taxon>
    </lineage>
</organism>
<proteinExistence type="predicted"/>
<name>A0A8S9TYX5_PHYIN</name>
<feature type="non-terminal residue" evidence="1">
    <location>
        <position position="108"/>
    </location>
</feature>
<evidence type="ECO:0000313" key="1">
    <source>
        <dbReference type="EMBL" id="KAF4133610.1"/>
    </source>
</evidence>
<gene>
    <name evidence="1" type="ORF">GN958_ATG16947</name>
</gene>
<reference evidence="1" key="1">
    <citation type="submission" date="2020-03" db="EMBL/GenBank/DDBJ databases">
        <title>Hybrid Assembly of Korean Phytophthora infestans isolates.</title>
        <authorList>
            <person name="Prokchorchik M."/>
            <person name="Lee Y."/>
            <person name="Seo J."/>
            <person name="Cho J.-H."/>
            <person name="Park Y.-E."/>
            <person name="Jang D.-C."/>
            <person name="Im J.-S."/>
            <person name="Choi J.-G."/>
            <person name="Park H.-J."/>
            <person name="Lee G.-B."/>
            <person name="Lee Y.-G."/>
            <person name="Hong S.-Y."/>
            <person name="Cho K."/>
            <person name="Sohn K.H."/>
        </authorList>
    </citation>
    <scope>NUCLEOTIDE SEQUENCE</scope>
    <source>
        <strain evidence="1">KR_2_A2</strain>
    </source>
</reference>
<protein>
    <submittedName>
        <fullName evidence="1">Uncharacterized protein</fullName>
    </submittedName>
</protein>
<feature type="non-terminal residue" evidence="1">
    <location>
        <position position="1"/>
    </location>
</feature>
<accession>A0A8S9TYX5</accession>
<dbReference type="AlphaFoldDB" id="A0A8S9TYX5"/>
<evidence type="ECO:0000313" key="2">
    <source>
        <dbReference type="Proteomes" id="UP000704712"/>
    </source>
</evidence>
<sequence length="108" mass="12588">APLDEQKESETPDDSTKARFEVAVVAECLWLHNLHAEINRRVSVTWRKGICEFCPPRPRPRRARFIVLYQGEKAIRARRCPSGHASFPAYLQCRQNRRPVFVHAHQVQ</sequence>
<comment type="caution">
    <text evidence="1">The sequence shown here is derived from an EMBL/GenBank/DDBJ whole genome shotgun (WGS) entry which is preliminary data.</text>
</comment>
<dbReference type="EMBL" id="JAACNO010002359">
    <property type="protein sequence ID" value="KAF4133610.1"/>
    <property type="molecule type" value="Genomic_DNA"/>
</dbReference>